<dbReference type="InterPro" id="IPR005483">
    <property type="entry name" value="CPSase_dom"/>
</dbReference>
<comment type="catalytic activity">
    <reaction evidence="9">
        <text>hydrogencarbonate + NH4(+) + 2 ATP = carbamoyl phosphate + 2 ADP + phosphate + 2 H(+)</text>
        <dbReference type="Rhea" id="RHEA:18029"/>
        <dbReference type="ChEBI" id="CHEBI:15378"/>
        <dbReference type="ChEBI" id="CHEBI:17544"/>
        <dbReference type="ChEBI" id="CHEBI:28938"/>
        <dbReference type="ChEBI" id="CHEBI:30616"/>
        <dbReference type="ChEBI" id="CHEBI:43474"/>
        <dbReference type="ChEBI" id="CHEBI:58228"/>
        <dbReference type="ChEBI" id="CHEBI:456216"/>
        <dbReference type="EC" id="6.3.4.16"/>
    </reaction>
</comment>
<dbReference type="SMART" id="SM01096">
    <property type="entry name" value="CPSase_L_D3"/>
    <property type="match status" value="1"/>
</dbReference>
<evidence type="ECO:0000256" key="4">
    <source>
        <dbReference type="ARBA" id="ARBA00022605"/>
    </source>
</evidence>
<reference evidence="12 13" key="1">
    <citation type="submission" date="2021-01" db="EMBL/GenBank/DDBJ databases">
        <title>Genomic Encyclopedia of Type Strains, Phase IV (KMG-IV): sequencing the most valuable type-strain genomes for metagenomic binning, comparative biology and taxonomic classification.</title>
        <authorList>
            <person name="Goeker M."/>
        </authorList>
    </citation>
    <scope>NUCLEOTIDE SEQUENCE [LARGE SCALE GENOMIC DNA]</scope>
    <source>
        <strain evidence="12 13">DSM 105453</strain>
    </source>
</reference>
<dbReference type="Proteomes" id="UP000823485">
    <property type="component" value="Unassembled WGS sequence"/>
</dbReference>
<dbReference type="Pfam" id="PF02787">
    <property type="entry name" value="CPSase_L_D3"/>
    <property type="match status" value="1"/>
</dbReference>
<evidence type="ECO:0000256" key="5">
    <source>
        <dbReference type="ARBA" id="ARBA00022741"/>
    </source>
</evidence>
<keyword evidence="6 10" id="KW-0067">ATP-binding</keyword>
<dbReference type="PROSITE" id="PS00866">
    <property type="entry name" value="CPSASE_1"/>
    <property type="match status" value="2"/>
</dbReference>
<feature type="domain" description="ATP-grasp" evidence="11">
    <location>
        <begin position="675"/>
        <end position="860"/>
    </location>
</feature>
<evidence type="ECO:0000256" key="2">
    <source>
        <dbReference type="ARBA" id="ARBA00022571"/>
    </source>
</evidence>
<sequence>MPKKKDIKKVLVIGSGPIVIGQAAEFDYAGTQACMALKEEGCDVVLVNNNPATIMTDEQFAKTVYFEPLTIDSMTEIIKKEKPDGILGTLGGQTGLNLTVDLYKRGILEQYNVKVLGTSPESIIQGEDRQAFRKLMHELKEPVPESEIIHSVEEAITFAKQQGFPIIIRPAYTLGGGGGGIASNWEELRSIVKKGLDSSPITQCLIEKSIAGFKEIEFEMVRDANDTCIAICSMENFDPVGVHTGDSIVIAPQQTLSDSEFNTLYKSAVKIIRALGIVGGCNIQFAHDPHSDQYYLIEVNPRLSRSSALASKATGYPIARIAAKLSLGYHLHELINPVTGTTFASFEPVVDYTVVKMPRWAFDKFPQAQRKLGTQMKATGEIMAIDRLLPAAFQKAVRSLELKTCGLELEGLASYTERQLWTSVSQADDERFFSILELMRRGVSSKEIQETTHIHMYFLDCLQELVQLEAQAKKKTLETVSHEFLKRLKEKGFSDQWLARIWKTTLAAVREKRIQENITPVFQMVDSCAGEFPAAAPYFYSTWKGEGDVVKNNTKRKVAIIGSGPVRIGQGIEFDYCTVHAALSLKKAGYKTILINNNPGTVSTDFQIADRLYFEPLHLEDVLNILDYEKPDGVIVQLGGQTAINLADGLENFGFPLLSISQDQIDQVEDREKFYQLLQELSIPHIPGLTAHDADELLEKSERIGFPVLLRPSYVIGGQGMLIIQQKEELEQCKNSIQYPVLIDAYYQGVEVEIDALADGENIFIPAYFEHIEKAGVHSGDSITVTPPVNIGHQVKETIFSYTEKIAKKLAFKGIFNVQFVVYKGTVYVLEVNPRASRTVPIVSKITGINLIDECVKILTGSALSAVVPTQLPFYTVKHPVFSTGKLEGVDPVLTPEMKSTGELISIGNTFHEAMAKAVLWNEHLTANAEQLAFFVDECPDQEKWLAFITESGFQAVTETAELPFAEWIKQQRGAILVSLGHSKHSVQNRKIASLAQVNILTEKETLEAYLSGLQQQITEPKSMQDWLGNCEKEVLT</sequence>
<evidence type="ECO:0000256" key="7">
    <source>
        <dbReference type="ARBA" id="ARBA00022975"/>
    </source>
</evidence>
<evidence type="ECO:0000256" key="9">
    <source>
        <dbReference type="ARBA" id="ARBA00047359"/>
    </source>
</evidence>
<name>A0ABS2REK2_9BACI</name>
<dbReference type="Gene3D" id="1.10.1030.10">
    <property type="entry name" value="Carbamoyl-phosphate synthetase, large subunit oligomerisation domain"/>
    <property type="match status" value="1"/>
</dbReference>
<keyword evidence="3 12" id="KW-0436">Ligase</keyword>
<organism evidence="12 13">
    <name type="scientific">Siminovitchia thermophila</name>
    <dbReference type="NCBI Taxonomy" id="1245522"/>
    <lineage>
        <taxon>Bacteria</taxon>
        <taxon>Bacillati</taxon>
        <taxon>Bacillota</taxon>
        <taxon>Bacilli</taxon>
        <taxon>Bacillales</taxon>
        <taxon>Bacillaceae</taxon>
        <taxon>Siminovitchia</taxon>
    </lineage>
</organism>
<protein>
    <recommendedName>
        <fullName evidence="8">carbamoyl-phosphate synthase (ammonia)</fullName>
        <ecNumber evidence="8">6.3.4.16</ecNumber>
    </recommendedName>
</protein>
<dbReference type="Gene3D" id="3.30.470.20">
    <property type="entry name" value="ATP-grasp fold, B domain"/>
    <property type="match status" value="2"/>
</dbReference>
<accession>A0ABS2REK2</accession>
<dbReference type="RefSeq" id="WP_077113445.1">
    <property type="nucleotide sequence ID" value="NZ_JAFBFH010000043.1"/>
</dbReference>
<dbReference type="Pfam" id="PF25596">
    <property type="entry name" value="CPSase_L_D1"/>
    <property type="match status" value="2"/>
</dbReference>
<dbReference type="InterPro" id="IPR011761">
    <property type="entry name" value="ATP-grasp"/>
</dbReference>
<comment type="caution">
    <text evidence="12">The sequence shown here is derived from an EMBL/GenBank/DDBJ whole genome shotgun (WGS) entry which is preliminary data.</text>
</comment>
<dbReference type="PROSITE" id="PS50975">
    <property type="entry name" value="ATP_GRASP"/>
    <property type="match status" value="2"/>
</dbReference>
<dbReference type="EMBL" id="JAFBFH010000043">
    <property type="protein sequence ID" value="MBM7717298.1"/>
    <property type="molecule type" value="Genomic_DNA"/>
</dbReference>
<evidence type="ECO:0000313" key="13">
    <source>
        <dbReference type="Proteomes" id="UP000823485"/>
    </source>
</evidence>
<keyword evidence="7" id="KW-0665">Pyrimidine biosynthesis</keyword>
<evidence type="ECO:0000256" key="1">
    <source>
        <dbReference type="ARBA" id="ARBA00009799"/>
    </source>
</evidence>
<dbReference type="InterPro" id="IPR058047">
    <property type="entry name" value="CPSase_preATP-grasp"/>
</dbReference>
<keyword evidence="5 10" id="KW-0547">Nucleotide-binding</keyword>
<dbReference type="SUPFAM" id="SSF48108">
    <property type="entry name" value="Carbamoyl phosphate synthetase, large subunit connection domain"/>
    <property type="match status" value="1"/>
</dbReference>
<dbReference type="NCBIfam" id="NF003671">
    <property type="entry name" value="PRK05294.1"/>
    <property type="match status" value="1"/>
</dbReference>
<dbReference type="GO" id="GO:0004088">
    <property type="term" value="F:carbamoyl-phosphate synthase (glutamine-hydrolyzing) activity"/>
    <property type="evidence" value="ECO:0007669"/>
    <property type="project" value="UniProtKB-EC"/>
</dbReference>
<evidence type="ECO:0000256" key="8">
    <source>
        <dbReference type="ARBA" id="ARBA00044063"/>
    </source>
</evidence>
<evidence type="ECO:0000313" key="12">
    <source>
        <dbReference type="EMBL" id="MBM7717298.1"/>
    </source>
</evidence>
<dbReference type="Pfam" id="PF02786">
    <property type="entry name" value="CPSase_L_D2"/>
    <property type="match status" value="2"/>
</dbReference>
<dbReference type="SUPFAM" id="SSF52440">
    <property type="entry name" value="PreATP-grasp domain"/>
    <property type="match status" value="2"/>
</dbReference>
<dbReference type="EC" id="6.3.4.16" evidence="8"/>
<dbReference type="InterPro" id="IPR016185">
    <property type="entry name" value="PreATP-grasp_dom_sf"/>
</dbReference>
<dbReference type="Gene3D" id="3.40.50.20">
    <property type="match status" value="2"/>
</dbReference>
<dbReference type="PANTHER" id="PTHR11405">
    <property type="entry name" value="CARBAMOYLTRANSFERASE FAMILY MEMBER"/>
    <property type="match status" value="1"/>
</dbReference>
<comment type="similarity">
    <text evidence="1">Belongs to the CarB family.</text>
</comment>
<evidence type="ECO:0000259" key="11">
    <source>
        <dbReference type="PROSITE" id="PS50975"/>
    </source>
</evidence>
<keyword evidence="13" id="KW-1185">Reference proteome</keyword>
<dbReference type="PROSITE" id="PS00867">
    <property type="entry name" value="CPSASE_2"/>
    <property type="match status" value="2"/>
</dbReference>
<dbReference type="InterPro" id="IPR006275">
    <property type="entry name" value="CPSase_lsu"/>
</dbReference>
<dbReference type="InterPro" id="IPR005479">
    <property type="entry name" value="CPAse_ATP-bd"/>
</dbReference>
<dbReference type="InterPro" id="IPR005480">
    <property type="entry name" value="CPSase_lsu_oligo"/>
</dbReference>
<proteinExistence type="inferred from homology"/>
<dbReference type="InterPro" id="IPR036897">
    <property type="entry name" value="CarbamoylP_synth_lsu_oligo_sf"/>
</dbReference>
<dbReference type="PRINTS" id="PR00098">
    <property type="entry name" value="CPSASE"/>
</dbReference>
<dbReference type="NCBIfam" id="TIGR01369">
    <property type="entry name" value="CPSaseII_lrg"/>
    <property type="match status" value="1"/>
</dbReference>
<gene>
    <name evidence="12" type="ORF">JOC94_004325</name>
</gene>
<feature type="domain" description="ATP-grasp" evidence="11">
    <location>
        <begin position="133"/>
        <end position="327"/>
    </location>
</feature>
<dbReference type="PANTHER" id="PTHR11405:SF53">
    <property type="entry name" value="CARBAMOYL-PHOSPHATE SYNTHASE [AMMONIA], MITOCHONDRIAL"/>
    <property type="match status" value="1"/>
</dbReference>
<evidence type="ECO:0000256" key="3">
    <source>
        <dbReference type="ARBA" id="ARBA00022598"/>
    </source>
</evidence>
<evidence type="ECO:0000256" key="10">
    <source>
        <dbReference type="PROSITE-ProRule" id="PRU00409"/>
    </source>
</evidence>
<dbReference type="NCBIfam" id="NF009455">
    <property type="entry name" value="PRK12815.1"/>
    <property type="match status" value="1"/>
</dbReference>
<keyword evidence="2" id="KW-0055">Arginine biosynthesis</keyword>
<dbReference type="SUPFAM" id="SSF56059">
    <property type="entry name" value="Glutathione synthetase ATP-binding domain-like"/>
    <property type="match status" value="2"/>
</dbReference>
<evidence type="ECO:0000256" key="6">
    <source>
        <dbReference type="ARBA" id="ARBA00022840"/>
    </source>
</evidence>
<keyword evidence="4" id="KW-0028">Amino-acid biosynthesis</keyword>